<evidence type="ECO:0000313" key="2">
    <source>
        <dbReference type="Proteomes" id="UP001596065"/>
    </source>
</evidence>
<proteinExistence type="predicted"/>
<comment type="caution">
    <text evidence="1">The sequence shown here is derived from an EMBL/GenBank/DDBJ whole genome shotgun (WGS) entry which is preliminary data.</text>
</comment>
<protein>
    <submittedName>
        <fullName evidence="1">Uncharacterized protein</fullName>
    </submittedName>
</protein>
<reference evidence="2" key="1">
    <citation type="journal article" date="2019" name="Int. J. Syst. Evol. Microbiol.">
        <title>The Global Catalogue of Microorganisms (GCM) 10K type strain sequencing project: providing services to taxonomists for standard genome sequencing and annotation.</title>
        <authorList>
            <consortium name="The Broad Institute Genomics Platform"/>
            <consortium name="The Broad Institute Genome Sequencing Center for Infectious Disease"/>
            <person name="Wu L."/>
            <person name="Ma J."/>
        </authorList>
    </citation>
    <scope>NUCLEOTIDE SEQUENCE [LARGE SCALE GENOMIC DNA]</scope>
    <source>
        <strain evidence="2">KCTC 5701</strain>
    </source>
</reference>
<keyword evidence="2" id="KW-1185">Reference proteome</keyword>
<organism evidence="1 2">
    <name type="scientific">Streptomyces nogalater</name>
    <dbReference type="NCBI Taxonomy" id="38314"/>
    <lineage>
        <taxon>Bacteria</taxon>
        <taxon>Bacillati</taxon>
        <taxon>Actinomycetota</taxon>
        <taxon>Actinomycetes</taxon>
        <taxon>Kitasatosporales</taxon>
        <taxon>Streptomycetaceae</taxon>
        <taxon>Streptomyces</taxon>
    </lineage>
</organism>
<name>A0ABW0WKK0_STRNO</name>
<dbReference type="EMBL" id="JBHSOE010000038">
    <property type="protein sequence ID" value="MFC5658038.1"/>
    <property type="molecule type" value="Genomic_DNA"/>
</dbReference>
<gene>
    <name evidence="1" type="ORF">ACFP3J_21435</name>
</gene>
<sequence>MVKIRLAGENGRRSLATLITPGQARDGPQMIPFYGTGTVATLRLRLR</sequence>
<dbReference type="Proteomes" id="UP001596065">
    <property type="component" value="Unassembled WGS sequence"/>
</dbReference>
<evidence type="ECO:0000313" key="1">
    <source>
        <dbReference type="EMBL" id="MFC5658038.1"/>
    </source>
</evidence>
<accession>A0ABW0WKK0</accession>
<dbReference type="RefSeq" id="WP_382466853.1">
    <property type="nucleotide sequence ID" value="NZ_BAAASM010000034.1"/>
</dbReference>